<reference evidence="1 2" key="1">
    <citation type="submission" date="2021-10" db="EMBL/GenBank/DDBJ databases">
        <title>Anaerobic single-cell dispensing facilitates the cultivation of human gut bacteria.</title>
        <authorList>
            <person name="Afrizal A."/>
        </authorList>
    </citation>
    <scope>NUCLEOTIDE SEQUENCE [LARGE SCALE GENOMIC DNA]</scope>
    <source>
        <strain evidence="1 2">CLA-AA-H270</strain>
    </source>
</reference>
<sequence>MARLDVKTQDPERYAQVKAEQEELKLQFSMAAFGTSVARLCPYCEHKIEILYRGEHGPSRAKCPNCGEEVVFPPIAFRLYTA</sequence>
<dbReference type="EMBL" id="JAJEPX010000008">
    <property type="protein sequence ID" value="MCC2176380.1"/>
    <property type="molecule type" value="Genomic_DNA"/>
</dbReference>
<comment type="caution">
    <text evidence="1">The sequence shown here is derived from an EMBL/GenBank/DDBJ whole genome shotgun (WGS) entry which is preliminary data.</text>
</comment>
<keyword evidence="2" id="KW-1185">Reference proteome</keyword>
<dbReference type="Proteomes" id="UP001298753">
    <property type="component" value="Unassembled WGS sequence"/>
</dbReference>
<protein>
    <submittedName>
        <fullName evidence="1">Uncharacterized protein</fullName>
    </submittedName>
</protein>
<proteinExistence type="predicted"/>
<evidence type="ECO:0000313" key="2">
    <source>
        <dbReference type="Proteomes" id="UP001298753"/>
    </source>
</evidence>
<evidence type="ECO:0000313" key="1">
    <source>
        <dbReference type="EMBL" id="MCC2176380.1"/>
    </source>
</evidence>
<name>A0AAW4VY59_9FIRM</name>
<gene>
    <name evidence="1" type="ORF">LKD22_04425</name>
</gene>
<accession>A0AAW4VY59</accession>
<organism evidence="1 2">
    <name type="scientific">Agathobaculum butyriciproducens</name>
    <dbReference type="NCBI Taxonomy" id="1628085"/>
    <lineage>
        <taxon>Bacteria</taxon>
        <taxon>Bacillati</taxon>
        <taxon>Bacillota</taxon>
        <taxon>Clostridia</taxon>
        <taxon>Eubacteriales</taxon>
        <taxon>Butyricicoccaceae</taxon>
        <taxon>Agathobaculum</taxon>
    </lineage>
</organism>
<dbReference type="RefSeq" id="WP_110436392.1">
    <property type="nucleotide sequence ID" value="NZ_JAJEPX010000008.1"/>
</dbReference>
<dbReference type="GeneID" id="98661075"/>
<dbReference type="AlphaFoldDB" id="A0AAW4VY59"/>